<accession>A0ABU1NUR0</accession>
<dbReference type="EMBL" id="JAVDSB010000003">
    <property type="protein sequence ID" value="MDR6551204.1"/>
    <property type="molecule type" value="Genomic_DNA"/>
</dbReference>
<comment type="caution">
    <text evidence="1">The sequence shown here is derived from an EMBL/GenBank/DDBJ whole genome shotgun (WGS) entry which is preliminary data.</text>
</comment>
<evidence type="ECO:0000313" key="2">
    <source>
        <dbReference type="Proteomes" id="UP001267290"/>
    </source>
</evidence>
<sequence>MKQVDLRSVEGDLLFLCAKKGRLAFKEIIFAIEHSKLDKSKFLQFQSHGCKMGKLWKREVLG</sequence>
<organism evidence="1 2">
    <name type="scientific">Paenibacillus qinlingensis</name>
    <dbReference type="NCBI Taxonomy" id="1837343"/>
    <lineage>
        <taxon>Bacteria</taxon>
        <taxon>Bacillati</taxon>
        <taxon>Bacillota</taxon>
        <taxon>Bacilli</taxon>
        <taxon>Bacillales</taxon>
        <taxon>Paenibacillaceae</taxon>
        <taxon>Paenibacillus</taxon>
    </lineage>
</organism>
<proteinExistence type="predicted"/>
<evidence type="ECO:0000313" key="1">
    <source>
        <dbReference type="EMBL" id="MDR6551204.1"/>
    </source>
</evidence>
<keyword evidence="2" id="KW-1185">Reference proteome</keyword>
<dbReference type="Proteomes" id="UP001267290">
    <property type="component" value="Unassembled WGS sequence"/>
</dbReference>
<gene>
    <name evidence="1" type="ORF">J2736_002391</name>
</gene>
<reference evidence="1 2" key="1">
    <citation type="submission" date="2023-07" db="EMBL/GenBank/DDBJ databases">
        <title>Sorghum-associated microbial communities from plants grown in Nebraska, USA.</title>
        <authorList>
            <person name="Schachtman D."/>
        </authorList>
    </citation>
    <scope>NUCLEOTIDE SEQUENCE [LARGE SCALE GENOMIC DNA]</scope>
    <source>
        <strain evidence="1 2">CC258</strain>
    </source>
</reference>
<protein>
    <submittedName>
        <fullName evidence="1">Uncharacterized protein</fullName>
    </submittedName>
</protein>
<name>A0ABU1NUR0_9BACL</name>